<dbReference type="InterPro" id="IPR035952">
    <property type="entry name" value="Rhomboid-like_sf"/>
</dbReference>
<dbReference type="InterPro" id="IPR018247">
    <property type="entry name" value="EF_Hand_1_Ca_BS"/>
</dbReference>
<feature type="transmembrane region" description="Helical" evidence="7">
    <location>
        <begin position="292"/>
        <end position="309"/>
    </location>
</feature>
<dbReference type="CDD" id="cd00051">
    <property type="entry name" value="EFh"/>
    <property type="match status" value="1"/>
</dbReference>
<organism evidence="9 10">
    <name type="scientific">Bemisia tabaci</name>
    <name type="common">Sweetpotato whitefly</name>
    <name type="synonym">Aleurodes tabaci</name>
    <dbReference type="NCBI Taxonomy" id="7038"/>
    <lineage>
        <taxon>Eukaryota</taxon>
        <taxon>Metazoa</taxon>
        <taxon>Ecdysozoa</taxon>
        <taxon>Arthropoda</taxon>
        <taxon>Hexapoda</taxon>
        <taxon>Insecta</taxon>
        <taxon>Pterygota</taxon>
        <taxon>Neoptera</taxon>
        <taxon>Paraneoptera</taxon>
        <taxon>Hemiptera</taxon>
        <taxon>Sternorrhyncha</taxon>
        <taxon>Aleyrodoidea</taxon>
        <taxon>Aleyrodidae</taxon>
        <taxon>Aleyrodinae</taxon>
        <taxon>Bemisia</taxon>
    </lineage>
</organism>
<dbReference type="Pfam" id="PF01694">
    <property type="entry name" value="Rhomboid"/>
    <property type="match status" value="1"/>
</dbReference>
<dbReference type="SMART" id="SM00054">
    <property type="entry name" value="EFh"/>
    <property type="match status" value="2"/>
</dbReference>
<keyword evidence="4" id="KW-0106">Calcium</keyword>
<reference evidence="9" key="1">
    <citation type="submission" date="2021-12" db="EMBL/GenBank/DDBJ databases">
        <authorList>
            <person name="King R."/>
        </authorList>
    </citation>
    <scope>NUCLEOTIDE SEQUENCE</scope>
</reference>
<comment type="similarity">
    <text evidence="2">Belongs to the peptidase S54 family.</text>
</comment>
<keyword evidence="6 7" id="KW-0472">Membrane</keyword>
<feature type="transmembrane region" description="Helical" evidence="7">
    <location>
        <begin position="315"/>
        <end position="337"/>
    </location>
</feature>
<protein>
    <recommendedName>
        <fullName evidence="8">EF-hand domain-containing protein</fullName>
    </recommendedName>
</protein>
<keyword evidence="3 7" id="KW-0812">Transmembrane</keyword>
<evidence type="ECO:0000259" key="8">
    <source>
        <dbReference type="SMART" id="SM00054"/>
    </source>
</evidence>
<evidence type="ECO:0000256" key="7">
    <source>
        <dbReference type="SAM" id="Phobius"/>
    </source>
</evidence>
<feature type="transmembrane region" description="Helical" evidence="7">
    <location>
        <begin position="344"/>
        <end position="363"/>
    </location>
</feature>
<proteinExistence type="inferred from homology"/>
<feature type="domain" description="EF-hand" evidence="8">
    <location>
        <begin position="135"/>
        <end position="163"/>
    </location>
</feature>
<dbReference type="EMBL" id="OU963865">
    <property type="protein sequence ID" value="CAH0389072.1"/>
    <property type="molecule type" value="Genomic_DNA"/>
</dbReference>
<dbReference type="Gene3D" id="1.10.238.10">
    <property type="entry name" value="EF-hand"/>
    <property type="match status" value="1"/>
</dbReference>
<evidence type="ECO:0000313" key="10">
    <source>
        <dbReference type="Proteomes" id="UP001152759"/>
    </source>
</evidence>
<keyword evidence="5 7" id="KW-1133">Transmembrane helix</keyword>
<feature type="domain" description="EF-hand" evidence="8">
    <location>
        <begin position="98"/>
        <end position="126"/>
    </location>
</feature>
<evidence type="ECO:0000256" key="2">
    <source>
        <dbReference type="ARBA" id="ARBA00009045"/>
    </source>
</evidence>
<dbReference type="GO" id="GO:0016020">
    <property type="term" value="C:membrane"/>
    <property type="evidence" value="ECO:0007669"/>
    <property type="project" value="UniProtKB-SubCell"/>
</dbReference>
<dbReference type="PROSITE" id="PS00018">
    <property type="entry name" value="EF_HAND_1"/>
    <property type="match status" value="1"/>
</dbReference>
<evidence type="ECO:0000256" key="4">
    <source>
        <dbReference type="ARBA" id="ARBA00022837"/>
    </source>
</evidence>
<evidence type="ECO:0000256" key="1">
    <source>
        <dbReference type="ARBA" id="ARBA00004141"/>
    </source>
</evidence>
<dbReference type="PANTHER" id="PTHR45840">
    <property type="entry name" value="RHOMBOID-RELATED PROTEIN"/>
    <property type="match status" value="1"/>
</dbReference>
<dbReference type="InterPro" id="IPR011992">
    <property type="entry name" value="EF-hand-dom_pair"/>
</dbReference>
<dbReference type="InterPro" id="IPR022764">
    <property type="entry name" value="Peptidase_S54_rhomboid_dom"/>
</dbReference>
<evidence type="ECO:0000256" key="5">
    <source>
        <dbReference type="ARBA" id="ARBA00022989"/>
    </source>
</evidence>
<sequence>MYRMRVRPRHLSLTNHLNSLFLLSPVLAIISILFPENSTKYSVFRRGGFILRISYHPPKMDLSFLESGDSAVRDLRKMDQYQNRQDMVTIPLDTVESHWQMVFSKYDRKGDGHIPLKELKDTLVRETSHELPEHAVRKIIAKADLNQDGYIQFPEFLSLVESKEGRIVMDSVFRRYVKSTIPPRKSRKTRHDLTDGEYEDEYTCNPPAVCMLIVSIIEILIFLWNVVSTSHNQFLGPVARNLIYDPHKRDEIWRYLSYMFVHIGHVHLIVNLLVQILVGVPLEMVHKWWRVLSIYLAGVIAGSLGTSIADPSVFLAGASGGVYAIIAAHVSTIILNWSEMEQPGLQLLIFIIIGVVDIGTAVYNRHTGAPQSQQIGYAAHLAGALAGLLVGVFMLRNLEVRSWEKKLWWIALFIYVALMFVAIVWNIAYPSYFPPPYKY</sequence>
<feature type="transmembrane region" description="Helical" evidence="7">
    <location>
        <begin position="208"/>
        <end position="227"/>
    </location>
</feature>
<feature type="transmembrane region" description="Helical" evidence="7">
    <location>
        <begin position="375"/>
        <end position="395"/>
    </location>
</feature>
<dbReference type="AlphaFoldDB" id="A0A9P0F2F1"/>
<dbReference type="GO" id="GO:0004252">
    <property type="term" value="F:serine-type endopeptidase activity"/>
    <property type="evidence" value="ECO:0007669"/>
    <property type="project" value="InterPro"/>
</dbReference>
<dbReference type="PANTHER" id="PTHR45840:SF8">
    <property type="entry name" value="RHOMBOID PROTEASE"/>
    <property type="match status" value="1"/>
</dbReference>
<accession>A0A9P0F2F1</accession>
<dbReference type="SUPFAM" id="SSF144091">
    <property type="entry name" value="Rhomboid-like"/>
    <property type="match status" value="1"/>
</dbReference>
<feature type="transmembrane region" description="Helical" evidence="7">
    <location>
        <begin position="407"/>
        <end position="429"/>
    </location>
</feature>
<evidence type="ECO:0000256" key="3">
    <source>
        <dbReference type="ARBA" id="ARBA00022692"/>
    </source>
</evidence>
<dbReference type="Pfam" id="PF13499">
    <property type="entry name" value="EF-hand_7"/>
    <property type="match status" value="1"/>
</dbReference>
<keyword evidence="10" id="KW-1185">Reference proteome</keyword>
<dbReference type="Proteomes" id="UP001152759">
    <property type="component" value="Chromosome 4"/>
</dbReference>
<name>A0A9P0F2F1_BEMTA</name>
<comment type="subcellular location">
    <subcellularLocation>
        <location evidence="1">Membrane</location>
        <topology evidence="1">Multi-pass membrane protein</topology>
    </subcellularLocation>
</comment>
<dbReference type="InterPro" id="IPR002048">
    <property type="entry name" value="EF_hand_dom"/>
</dbReference>
<evidence type="ECO:0000256" key="6">
    <source>
        <dbReference type="ARBA" id="ARBA00023136"/>
    </source>
</evidence>
<dbReference type="Gene3D" id="1.20.1540.10">
    <property type="entry name" value="Rhomboid-like"/>
    <property type="match status" value="1"/>
</dbReference>
<dbReference type="SUPFAM" id="SSF47473">
    <property type="entry name" value="EF-hand"/>
    <property type="match status" value="1"/>
</dbReference>
<gene>
    <name evidence="9" type="ORF">BEMITA_LOCUS7941</name>
</gene>
<dbReference type="InterPro" id="IPR051739">
    <property type="entry name" value="Rhomboid_IM_Serine_Proteases"/>
</dbReference>
<dbReference type="GO" id="GO:0005509">
    <property type="term" value="F:calcium ion binding"/>
    <property type="evidence" value="ECO:0007669"/>
    <property type="project" value="InterPro"/>
</dbReference>
<feature type="transmembrane region" description="Helical" evidence="7">
    <location>
        <begin position="255"/>
        <end position="280"/>
    </location>
</feature>
<evidence type="ECO:0000313" key="9">
    <source>
        <dbReference type="EMBL" id="CAH0389072.1"/>
    </source>
</evidence>